<organism evidence="1 2">
    <name type="scientific">Pelatocladus maniniholoensis HA4357-MV3</name>
    <dbReference type="NCBI Taxonomy" id="1117104"/>
    <lineage>
        <taxon>Bacteria</taxon>
        <taxon>Bacillati</taxon>
        <taxon>Cyanobacteriota</taxon>
        <taxon>Cyanophyceae</taxon>
        <taxon>Nostocales</taxon>
        <taxon>Nostocaceae</taxon>
        <taxon>Pelatocladus</taxon>
    </lineage>
</organism>
<gene>
    <name evidence="1" type="ORF">KME28_22065</name>
</gene>
<evidence type="ECO:0000313" key="1">
    <source>
        <dbReference type="EMBL" id="MBW4434324.1"/>
    </source>
</evidence>
<proteinExistence type="predicted"/>
<protein>
    <submittedName>
        <fullName evidence="1">Uncharacterized protein</fullName>
    </submittedName>
</protein>
<dbReference type="AlphaFoldDB" id="A0A9E3LVE7"/>
<dbReference type="EMBL" id="JAHHHW010000127">
    <property type="protein sequence ID" value="MBW4434324.1"/>
    <property type="molecule type" value="Genomic_DNA"/>
</dbReference>
<sequence length="412" mass="44177">MTLEFLKLLAFSSLLSINFSGHSCVVANETNRLSAFKENSEESVPSVTEVNGSWRLTAPDWSKITWSNLPPVSTSGSISFPPTIVNKIGYDPSRSWLAGQNLEEIIKLGDIEDAFEIGDLSLKNISTLVPIEKKLTLSAFGLMKWQTVESLVKAIPSLGDLNVTQVKPIQDLFTLVGINDNGSLAQIVQSNPKAANLSLDKLDLSQYFIDSIPMLTSTKIDKFKDWRRSTIGEVPGLNQIPFDKMPQPISDGNGVIGVASLVLGEAEHGDPMVGSGQFISGRVNSNDVTVSVPCNVDAVCSYLELGDLAGSSGALYGKRWVSGSSQKVKGGFGILANVNGGLEPTGRLVYGSAFKVVLTGVNESTGTADFGLFFRLCTHIPFSGKTCTPYFIGPVPWIPVKEKDLVIVGTGQ</sequence>
<reference evidence="1" key="2">
    <citation type="journal article" date="2022" name="Microbiol. Resour. Announc.">
        <title>Metagenome Sequencing to Explore Phylogenomics of Terrestrial Cyanobacteria.</title>
        <authorList>
            <person name="Ward R.D."/>
            <person name="Stajich J.E."/>
            <person name="Johansen J.R."/>
            <person name="Huntemann M."/>
            <person name="Clum A."/>
            <person name="Foster B."/>
            <person name="Foster B."/>
            <person name="Roux S."/>
            <person name="Palaniappan K."/>
            <person name="Varghese N."/>
            <person name="Mukherjee S."/>
            <person name="Reddy T.B.K."/>
            <person name="Daum C."/>
            <person name="Copeland A."/>
            <person name="Chen I.A."/>
            <person name="Ivanova N.N."/>
            <person name="Kyrpides N.C."/>
            <person name="Shapiro N."/>
            <person name="Eloe-Fadrosh E.A."/>
            <person name="Pietrasiak N."/>
        </authorList>
    </citation>
    <scope>NUCLEOTIDE SEQUENCE</scope>
    <source>
        <strain evidence="1">HA4357-MV3</strain>
    </source>
</reference>
<reference evidence="1" key="1">
    <citation type="submission" date="2021-05" db="EMBL/GenBank/DDBJ databases">
        <authorList>
            <person name="Pietrasiak N."/>
            <person name="Ward R."/>
            <person name="Stajich J.E."/>
            <person name="Kurbessoian T."/>
        </authorList>
    </citation>
    <scope>NUCLEOTIDE SEQUENCE</scope>
    <source>
        <strain evidence="1">HA4357-MV3</strain>
    </source>
</reference>
<dbReference type="Proteomes" id="UP000813215">
    <property type="component" value="Unassembled WGS sequence"/>
</dbReference>
<accession>A0A9E3LVE7</accession>
<evidence type="ECO:0000313" key="2">
    <source>
        <dbReference type="Proteomes" id="UP000813215"/>
    </source>
</evidence>
<comment type="caution">
    <text evidence="1">The sequence shown here is derived from an EMBL/GenBank/DDBJ whole genome shotgun (WGS) entry which is preliminary data.</text>
</comment>
<name>A0A9E3LVE7_9NOST</name>